<dbReference type="GO" id="GO:0008199">
    <property type="term" value="F:ferric iron binding"/>
    <property type="evidence" value="ECO:0007669"/>
    <property type="project" value="InterPro"/>
</dbReference>
<dbReference type="GO" id="GO:0018578">
    <property type="term" value="F:protocatechuate 3,4-dioxygenase activity"/>
    <property type="evidence" value="ECO:0007669"/>
    <property type="project" value="UniProtKB-EC"/>
</dbReference>
<dbReference type="PANTHER" id="PTHR33711">
    <property type="entry name" value="DIOXYGENASE, PUTATIVE (AFU_ORTHOLOGUE AFUA_2G02910)-RELATED"/>
    <property type="match status" value="1"/>
</dbReference>
<evidence type="ECO:0000259" key="4">
    <source>
        <dbReference type="Pfam" id="PF00775"/>
    </source>
</evidence>
<dbReference type="InterPro" id="IPR000627">
    <property type="entry name" value="Intradiol_dOase_C"/>
</dbReference>
<proteinExistence type="inferred from homology"/>
<comment type="caution">
    <text evidence="5">The sequence shown here is derived from an EMBL/GenBank/DDBJ whole genome shotgun (WGS) entry which is preliminary data.</text>
</comment>
<dbReference type="NCBIfam" id="TIGR02423">
    <property type="entry name" value="protocat_alph"/>
    <property type="match status" value="1"/>
</dbReference>
<dbReference type="AlphaFoldDB" id="A0A7V8T0D4"/>
<dbReference type="InterPro" id="IPR050770">
    <property type="entry name" value="Intradiol_RC_Dioxygenase"/>
</dbReference>
<feature type="domain" description="Intradiol ring-cleavage dioxygenases" evidence="4">
    <location>
        <begin position="33"/>
        <end position="180"/>
    </location>
</feature>
<name>A0A7V8T0D4_9BACT</name>
<evidence type="ECO:0000313" key="5">
    <source>
        <dbReference type="EMBL" id="MBA0089038.1"/>
    </source>
</evidence>
<evidence type="ECO:0000256" key="2">
    <source>
        <dbReference type="ARBA" id="ARBA00022964"/>
    </source>
</evidence>
<dbReference type="Gene3D" id="2.60.130.10">
    <property type="entry name" value="Aromatic compound dioxygenase"/>
    <property type="match status" value="1"/>
</dbReference>
<protein>
    <submittedName>
        <fullName evidence="5">Protocatechuate 3,4-dioxygenase subunit alpha</fullName>
        <ecNumber evidence="5">1.13.11.3</ecNumber>
    </submittedName>
</protein>
<dbReference type="Pfam" id="PF00775">
    <property type="entry name" value="Dioxygenase_C"/>
    <property type="match status" value="1"/>
</dbReference>
<gene>
    <name evidence="5" type="primary">pcaG</name>
    <name evidence="5" type="ORF">HRJ53_28950</name>
</gene>
<dbReference type="EC" id="1.13.11.3" evidence="5"/>
<dbReference type="InterPro" id="IPR015889">
    <property type="entry name" value="Intradiol_dOase_core"/>
</dbReference>
<evidence type="ECO:0000313" key="6">
    <source>
        <dbReference type="Proteomes" id="UP000567293"/>
    </source>
</evidence>
<keyword evidence="3 5" id="KW-0560">Oxidoreductase</keyword>
<evidence type="ECO:0000256" key="1">
    <source>
        <dbReference type="ARBA" id="ARBA00007825"/>
    </source>
</evidence>
<reference evidence="5" key="1">
    <citation type="submission" date="2020-06" db="EMBL/GenBank/DDBJ databases">
        <title>Legume-microbial interactions unlock mineral nutrients during tropical forest succession.</title>
        <authorList>
            <person name="Epihov D.Z."/>
        </authorList>
    </citation>
    <scope>NUCLEOTIDE SEQUENCE [LARGE SCALE GENOMIC DNA]</scope>
    <source>
        <strain evidence="5">Pan2503</strain>
    </source>
</reference>
<organism evidence="5 6">
    <name type="scientific">Candidatus Acidiferrum panamense</name>
    <dbReference type="NCBI Taxonomy" id="2741543"/>
    <lineage>
        <taxon>Bacteria</taxon>
        <taxon>Pseudomonadati</taxon>
        <taxon>Acidobacteriota</taxon>
        <taxon>Terriglobia</taxon>
        <taxon>Candidatus Acidiferrales</taxon>
        <taxon>Candidatus Acidiferrum</taxon>
    </lineage>
</organism>
<evidence type="ECO:0000256" key="3">
    <source>
        <dbReference type="ARBA" id="ARBA00023002"/>
    </source>
</evidence>
<dbReference type="PANTHER" id="PTHR33711:SF9">
    <property type="entry name" value="PROTOCATECHUATE 3,4-DIOXYGENASE ALPHA CHAIN"/>
    <property type="match status" value="1"/>
</dbReference>
<dbReference type="SUPFAM" id="SSF49482">
    <property type="entry name" value="Aromatic compound dioxygenase"/>
    <property type="match status" value="1"/>
</dbReference>
<sequence length="191" mass="20951">MSLQATTSQTVGPYFSIGLTRLKRVDLAGPGVSGERITIEGRVLDGERKPVSDAMIEIWQADSHGKYAHPEDDQKKPLEPGFQGFGRIPVDENGKFSFTTIKPGAVPGPKGNPQAPHIAVSVFMRGLLRRLVTRIYFPDEPANAGEFVLNLVEPERRATLIAKKSVNQIGTLEWNVILQGPDETVFFDIGL</sequence>
<dbReference type="EMBL" id="JACDQQ010002805">
    <property type="protein sequence ID" value="MBA0089038.1"/>
    <property type="molecule type" value="Genomic_DNA"/>
</dbReference>
<dbReference type="InterPro" id="IPR012786">
    <property type="entry name" value="Protocat_dOase_a"/>
</dbReference>
<keyword evidence="6" id="KW-1185">Reference proteome</keyword>
<comment type="similarity">
    <text evidence="1">Belongs to the intradiol ring-cleavage dioxygenase family.</text>
</comment>
<accession>A0A7V8T0D4</accession>
<dbReference type="CDD" id="cd03463">
    <property type="entry name" value="3_4-PCD_alpha"/>
    <property type="match status" value="1"/>
</dbReference>
<keyword evidence="2" id="KW-0223">Dioxygenase</keyword>
<dbReference type="Proteomes" id="UP000567293">
    <property type="component" value="Unassembled WGS sequence"/>
</dbReference>